<dbReference type="GO" id="GO:0005930">
    <property type="term" value="C:axoneme"/>
    <property type="evidence" value="ECO:0007669"/>
    <property type="project" value="TreeGrafter"/>
</dbReference>
<evidence type="ECO:0000256" key="4">
    <source>
        <dbReference type="ARBA" id="ARBA00022574"/>
    </source>
</evidence>
<dbReference type="GO" id="GO:1990904">
    <property type="term" value="C:ribonucleoprotein complex"/>
    <property type="evidence" value="ECO:0007669"/>
    <property type="project" value="UniProtKB-KW"/>
</dbReference>
<dbReference type="FunFam" id="1.25.40.470:FF:000008">
    <property type="entry name" value="Intraflagellar transport protein 172 homolog"/>
    <property type="match status" value="1"/>
</dbReference>
<protein>
    <recommendedName>
        <fullName evidence="14">RNA-binding S4 domain-containing protein</fullName>
    </recommendedName>
</protein>
<evidence type="ECO:0000256" key="12">
    <source>
        <dbReference type="PROSITE-ProRule" id="PRU00182"/>
    </source>
</evidence>
<evidence type="ECO:0000256" key="1">
    <source>
        <dbReference type="ARBA" id="ARBA00004138"/>
    </source>
</evidence>
<dbReference type="InterPro" id="IPR037229">
    <property type="entry name" value="Ribosomal_bL35_sf"/>
</dbReference>
<dbReference type="SUPFAM" id="SSF55174">
    <property type="entry name" value="Alpha-L RNA-binding motif"/>
    <property type="match status" value="1"/>
</dbReference>
<evidence type="ECO:0000256" key="9">
    <source>
        <dbReference type="ARBA" id="ARBA00023273"/>
    </source>
</evidence>
<dbReference type="GO" id="GO:0003723">
    <property type="term" value="F:RNA binding"/>
    <property type="evidence" value="ECO:0007669"/>
    <property type="project" value="UniProtKB-KW"/>
</dbReference>
<dbReference type="Pfam" id="PF01632">
    <property type="entry name" value="Ribosomal_L35p"/>
    <property type="match status" value="1"/>
</dbReference>
<dbReference type="VEuPathDB" id="FungiDB:SeMB42_g04484"/>
<dbReference type="SUPFAM" id="SSF143034">
    <property type="entry name" value="L35p-like"/>
    <property type="match status" value="1"/>
</dbReference>
<evidence type="ECO:0000256" key="10">
    <source>
        <dbReference type="ARBA" id="ARBA00023274"/>
    </source>
</evidence>
<dbReference type="VEuPathDB" id="FungiDB:SeMB42_g04483"/>
<evidence type="ECO:0000256" key="3">
    <source>
        <dbReference type="ARBA" id="ARBA00022473"/>
    </source>
</evidence>
<gene>
    <name evidence="15" type="ORF">SeLEV6574_g01954</name>
</gene>
<dbReference type="Proteomes" id="UP000320475">
    <property type="component" value="Unassembled WGS sequence"/>
</dbReference>
<feature type="compositionally biased region" description="Basic and acidic residues" evidence="13">
    <location>
        <begin position="2096"/>
        <end position="2109"/>
    </location>
</feature>
<comment type="caution">
    <text evidence="15">The sequence shown here is derived from an EMBL/GenBank/DDBJ whole genome shotgun (WGS) entry which is preliminary data.</text>
</comment>
<keyword evidence="3" id="KW-0217">Developmental protein</keyword>
<dbReference type="GO" id="GO:0042073">
    <property type="term" value="P:intraciliary transport"/>
    <property type="evidence" value="ECO:0007669"/>
    <property type="project" value="TreeGrafter"/>
</dbReference>
<evidence type="ECO:0000256" key="2">
    <source>
        <dbReference type="ARBA" id="ARBA00006598"/>
    </source>
</evidence>
<dbReference type="Pfam" id="PF01479">
    <property type="entry name" value="S4"/>
    <property type="match status" value="1"/>
</dbReference>
<dbReference type="InterPro" id="IPR001680">
    <property type="entry name" value="WD40_rpt"/>
</dbReference>
<evidence type="ECO:0000313" key="15">
    <source>
        <dbReference type="EMBL" id="TPX48587.1"/>
    </source>
</evidence>
<dbReference type="Gene3D" id="4.10.410.60">
    <property type="match status" value="1"/>
</dbReference>
<evidence type="ECO:0000256" key="8">
    <source>
        <dbReference type="ARBA" id="ARBA00023069"/>
    </source>
</evidence>
<dbReference type="Gene3D" id="3.10.290.10">
    <property type="entry name" value="RNA-binding S4 domain"/>
    <property type="match status" value="1"/>
</dbReference>
<dbReference type="Gene3D" id="2.130.10.10">
    <property type="entry name" value="YVTN repeat-like/Quinoprotein amine dehydrogenase"/>
    <property type="match status" value="2"/>
</dbReference>
<reference evidence="15 16" key="1">
    <citation type="journal article" date="2019" name="Sci. Rep.">
        <title>Comparative genomics of chytrid fungi reveal insights into the obligate biotrophic and pathogenic lifestyle of Synchytrium endobioticum.</title>
        <authorList>
            <person name="van de Vossenberg B.T.L.H."/>
            <person name="Warris S."/>
            <person name="Nguyen H.D.T."/>
            <person name="van Gent-Pelzer M.P.E."/>
            <person name="Joly D.L."/>
            <person name="van de Geest H.C."/>
            <person name="Bonants P.J.M."/>
            <person name="Smith D.S."/>
            <person name="Levesque C.A."/>
            <person name="van der Lee T.A.J."/>
        </authorList>
    </citation>
    <scope>NUCLEOTIDE SEQUENCE [LARGE SCALE GENOMIC DNA]</scope>
    <source>
        <strain evidence="15 16">LEV6574</strain>
    </source>
</reference>
<keyword evidence="10" id="KW-0687">Ribonucleoprotein</keyword>
<feature type="region of interest" description="Disordered" evidence="13">
    <location>
        <begin position="2055"/>
        <end position="2131"/>
    </location>
</feature>
<evidence type="ECO:0000256" key="13">
    <source>
        <dbReference type="SAM" id="MobiDB-lite"/>
    </source>
</evidence>
<dbReference type="Gene3D" id="1.25.40.470">
    <property type="match status" value="4"/>
</dbReference>
<evidence type="ECO:0000313" key="16">
    <source>
        <dbReference type="Proteomes" id="UP000320475"/>
    </source>
</evidence>
<dbReference type="InterPro" id="IPR002942">
    <property type="entry name" value="S4_RNA-bd"/>
</dbReference>
<evidence type="ECO:0000256" key="7">
    <source>
        <dbReference type="ARBA" id="ARBA00022980"/>
    </source>
</evidence>
<dbReference type="Pfam" id="PF24762">
    <property type="entry name" value="TPR_IF140-IFT172"/>
    <property type="match status" value="1"/>
</dbReference>
<organism evidence="15 16">
    <name type="scientific">Synchytrium endobioticum</name>
    <dbReference type="NCBI Taxonomy" id="286115"/>
    <lineage>
        <taxon>Eukaryota</taxon>
        <taxon>Fungi</taxon>
        <taxon>Fungi incertae sedis</taxon>
        <taxon>Chytridiomycota</taxon>
        <taxon>Chytridiomycota incertae sedis</taxon>
        <taxon>Chytridiomycetes</taxon>
        <taxon>Synchytriales</taxon>
        <taxon>Synchytriaceae</taxon>
        <taxon>Synchytrium</taxon>
    </lineage>
</organism>
<dbReference type="SUPFAM" id="SSF50978">
    <property type="entry name" value="WD40 repeat-like"/>
    <property type="match status" value="1"/>
</dbReference>
<dbReference type="Pfam" id="PF23387">
    <property type="entry name" value="TPR_IFT80_172"/>
    <property type="match status" value="1"/>
</dbReference>
<feature type="domain" description="RNA-binding S4" evidence="14">
    <location>
        <begin position="1986"/>
        <end position="2053"/>
    </location>
</feature>
<proteinExistence type="inferred from homology"/>
<dbReference type="InterPro" id="IPR056168">
    <property type="entry name" value="TPR_IF140/IFT172/WDR19"/>
</dbReference>
<dbReference type="InterPro" id="IPR015943">
    <property type="entry name" value="WD40/YVTN_repeat-like_dom_sf"/>
</dbReference>
<dbReference type="InterPro" id="IPR056157">
    <property type="entry name" value="TPR_IFT80_172_dom"/>
</dbReference>
<dbReference type="GO" id="GO:0003735">
    <property type="term" value="F:structural constituent of ribosome"/>
    <property type="evidence" value="ECO:0007669"/>
    <property type="project" value="InterPro"/>
</dbReference>
<dbReference type="PROSITE" id="PS50889">
    <property type="entry name" value="S4"/>
    <property type="match status" value="1"/>
</dbReference>
<dbReference type="PANTHER" id="PTHR15722:SF2">
    <property type="entry name" value="INTRAFLAGELLAR TRANSPORT PROTEIN 172 HOMOLOG"/>
    <property type="match status" value="1"/>
</dbReference>
<sequence length="2255" mass="253535">MQIRHAKTWIAAHDGPARITAMAWSPNNERLAICGADRIIQLFDDKGDRKDRFATKPADPKTAKSYQIVAIVFSPDSGRLAVAQSDCVVFVYKLGLEWGEKKSICNKLIQSCEITALTWPLGQPNTLVFGTCDGKVRVGNLKVNKAATLYQTETCVVSAASSPDGTAIITGHIDGSVNRFFFDDGVSGASQGRFTMHSCAPTVLAWGETVVAAGSDGVVRFYDDKGHEVQSFEYNQEDDEVDFTSIAMNVEGQTAALGAYNRIYTFNWLKGLQAWEEAKPKQLENFYTVTCLIWKPDGSRLYAGSQCGAVDEFDCCLKKTTYKGKFEFTYVSSSQVIVKRLSTGARIVLKSHYGYEIEKINIFQDQFLVAHTPETLMLGDLASCKLSEISWTSGGNEKFYFENPQFCMVFNAGELSLVEYGVNEVFGSCRTEHMSPHLISVRIKEDAFREIAYLVDLQTAFVMDLNTGLNIAAIHHDAKIDWLELSNGGTKLLYRDKSKQLYVYDLSSQTRTTLLSFCSYVSWVPNSDVVVAQTRGNLCIWYAIDHPERITTFPVKGDVDRLERIDGKTQVIVDEGINTVAYTLDDALIEFGSALGSHDYEKSVALLETLGMSPETEALWNSLGQNALRDRNLTVAERCFSAMGDVARARYIHILDELAEKYRAQGWANPTDQYVIRARLALLDKQFKVAERIMLEQGQVEETMEMYQELHKWDMAIKVAEIKNHPQLEKLRENYFRWLIDSGQQDKAGELKETQGDAVAAINLYLEGGMPARAAHVLNHFGLGSDCTLTEKIASALFKAGLYERAGELFQRIPGASQRALDAFRKGRAFRAAVELARAAFPREVVILEEQWGDHLVASKQMDAAINHYIEAGKSVKAIEAAIAAKQWKKAVTIVDSLPEGREAPYLVELARHFAEVHDLAQAEKYFVAAGKPQDAIDMYKSHDRWDKAHTLATSFLGKDEAKVLSLYQAKELESKQRYRDAEKIYITLNEPDLAIEMYKTHKQFDSLIRLVAAHRKDKLSETHVFLAKQMESEGNLRGAEHHYVEGGDWKAAVNMYVANNMFEEGHRIAKIHGGPNSANQIAYLWARSLGGETAAKLLSKFALLDAAIDYAMENHAFEFAFELARFGPDKSKLSDVHLRQAMILEDNGQFIDAEVEFIAAGKPHEAVSMHIHNQDWERAMLVVEKHDPDSATEVLVAQAAALFNKKEYGKTETLLLRAQRPDLAIKMYKEAGQWKDAIQFAKEHAPSKLAEVHADYDRFLASKPDAGREEILASARLMEQHHDYARAIEMYLRVNPQMTNDPDALESAWCRAVEIANKHVAAKSKDVAGTVGNKLEKLGRLVKAGDVYLSADLIREAADAYTSAGAWDKARQAASRDRRVADIVESAYVKHLRTQGRADALVSVDVTAALDVYAERGEWDKCLETAAGQGPEVLSKYLGLRCGTLIKDGKVDAAVDLMVQYDCPPTQELYDTYRHLSKNVLQSGSPVSLASVREMLFKLVYGVGFQPLQGLPLEFSKMLIIAHVISLKNYCQTRRELVQISGKQSISLLRYVNYLVVDRAFYDAGASSKAAGMTNMAFVCWNRFLDILEAVESGDSSVIENADFADTDIPFDFKIPQGSSLMNKRADVKDWILQVSLDQRVRQEVDKRTCEGCGTTIYAAALSCPNCRMVHEPCIITGYPVLRTKASCGTCKALANREDWNRPYMLLQRRLSRIQSISHGNALMSSELCRWAPHRPLPHTRIRHSSHVILPPNAFVPSILSHISSFGPLSGSTSLSSAIFFNHNQIRTKKTEGRTTLLNSARVKIPSKRKGKKYKMKNHQAAVKRWIVMADGMFKRAQAGKRHLNSKMRAWKRRAKRRRVLANSTQRKMFSPTDDTLYQTMRVKLQRFGKRWAWHRGLIAMSWEPEYLFNLIQRTRLPDDTRRSVFQQRWMAKRDVRAYHVPNISERQLLARHFNLRLPYDPTLTRAQREAAPPATVLGFGELERRVDVVVFRSHFAKSIFNARAIVKGGFVKVNGVKCVHPAFRMKDGDMITVDPAAIPTLVHQVLVKNSEETVKKDTGASGDTKNSSVEARVGTSSSSDAQKTSLPTETAGAKPEDAPNTKPEDALNAKAESAQKSQPSNAFKKPQYEIIPKNRDSDVAYTFKPLDYMAPWMFTPEYLEVNYTSCSTVFIRSPQSQPYRVEIPSPFPPSQHQLAFEWYARIKERQTKKRYHAPLYMSSGRVPVVLKPKFDNMVRWNMTHFRQKPAWKLAESL</sequence>
<keyword evidence="8" id="KW-0969">Cilium</keyword>
<evidence type="ECO:0000256" key="11">
    <source>
        <dbReference type="ARBA" id="ARBA00038130"/>
    </source>
</evidence>
<accession>A0A507DB39</accession>
<dbReference type="CDD" id="cd00165">
    <property type="entry name" value="S4"/>
    <property type="match status" value="1"/>
</dbReference>
<evidence type="ECO:0000256" key="6">
    <source>
        <dbReference type="ARBA" id="ARBA00022803"/>
    </source>
</evidence>
<keyword evidence="9" id="KW-0966">Cell projection</keyword>
<dbReference type="Pfam" id="PF00400">
    <property type="entry name" value="WD40"/>
    <property type="match status" value="1"/>
</dbReference>
<dbReference type="PANTHER" id="PTHR15722">
    <property type="entry name" value="IFT140/172-RELATED"/>
    <property type="match status" value="1"/>
</dbReference>
<keyword evidence="5" id="KW-0677">Repeat</keyword>
<dbReference type="GO" id="GO:0036064">
    <property type="term" value="C:ciliary basal body"/>
    <property type="evidence" value="ECO:0007669"/>
    <property type="project" value="TreeGrafter"/>
</dbReference>
<dbReference type="GO" id="GO:0005840">
    <property type="term" value="C:ribosome"/>
    <property type="evidence" value="ECO:0007669"/>
    <property type="project" value="UniProtKB-KW"/>
</dbReference>
<dbReference type="InterPro" id="IPR036986">
    <property type="entry name" value="S4_RNA-bd_sf"/>
</dbReference>
<keyword evidence="12" id="KW-0694">RNA-binding</keyword>
<comment type="similarity">
    <text evidence="2">Belongs to the bacterial ribosomal protein bL35 family.</text>
</comment>
<dbReference type="SMART" id="SM00363">
    <property type="entry name" value="S4"/>
    <property type="match status" value="1"/>
</dbReference>
<keyword evidence="4" id="KW-0853">WD repeat</keyword>
<dbReference type="GO" id="GO:0006412">
    <property type="term" value="P:translation"/>
    <property type="evidence" value="ECO:0007669"/>
    <property type="project" value="InterPro"/>
</dbReference>
<feature type="compositionally biased region" description="Polar residues" evidence="13">
    <location>
        <begin position="2063"/>
        <end position="2090"/>
    </location>
</feature>
<comment type="similarity">
    <text evidence="11">Belongs to the IFT172 family.</text>
</comment>
<comment type="subcellular location">
    <subcellularLocation>
        <location evidence="1">Cell projection</location>
        <location evidence="1">Cilium</location>
    </subcellularLocation>
</comment>
<evidence type="ECO:0000259" key="14">
    <source>
        <dbReference type="SMART" id="SM00363"/>
    </source>
</evidence>
<dbReference type="InterPro" id="IPR021137">
    <property type="entry name" value="Ribosomal_bL35-like"/>
</dbReference>
<keyword evidence="7" id="KW-0689">Ribosomal protein</keyword>
<keyword evidence="6" id="KW-0802">TPR repeat</keyword>
<dbReference type="OrthoDB" id="2186662at2759"/>
<dbReference type="InterPro" id="IPR036322">
    <property type="entry name" value="WD40_repeat_dom_sf"/>
</dbReference>
<dbReference type="SUPFAM" id="SSF69322">
    <property type="entry name" value="Tricorn protease domain 2"/>
    <property type="match status" value="1"/>
</dbReference>
<dbReference type="SMART" id="SM00320">
    <property type="entry name" value="WD40"/>
    <property type="match status" value="6"/>
</dbReference>
<evidence type="ECO:0000256" key="5">
    <source>
        <dbReference type="ARBA" id="ARBA00022737"/>
    </source>
</evidence>
<dbReference type="EMBL" id="QEAM01000049">
    <property type="protein sequence ID" value="TPX48587.1"/>
    <property type="molecule type" value="Genomic_DNA"/>
</dbReference>
<name>A0A507DB39_9FUNG</name>
<dbReference type="FunFam" id="1.25.40.470:FF:000013">
    <property type="entry name" value="intraflagellar transport protein 172 homolog"/>
    <property type="match status" value="1"/>
</dbReference>